<dbReference type="Proteomes" id="UP000801492">
    <property type="component" value="Unassembled WGS sequence"/>
</dbReference>
<evidence type="ECO:0000256" key="12">
    <source>
        <dbReference type="ARBA" id="ARBA00023180"/>
    </source>
</evidence>
<sequence>MMWFSMYFRRITFWLIFSLYWCNGDSIEFEQFENVRPDINTNRNAKENLKSTYSVLSESISQAVKDENVYETCSSDDISCFAMGTHDKLGLEAIKALHHQLDDDRNGNVDLTETDDFLREELKYDSGYERRQKAFHRNDDMHISVKELWEAWLRSEVHNWTAQQTSEWLAACVELPQYVNNFIQHKINGAMLPRLAVNNMQLLNVLGIKDPIHKQKIALKAMDVVLFGPPKDHQPHWKDLTLIVLIIGGGIGMYYAVQQNKKFKSHLNRMNKDMEGLQRAESALENLQKELERAVQARENVVSEKQHLEKKLQEAGADSTSLHNSYSDLEVSQLKAEIEMLRHELQIAEGELKDRCWSPPLGLQQWLQLTHEIENKAYIKKKLSAEKQLQQAREACEKLRKKRSSLVGAFVSTHGKSIDDVDRSIVEARTSLNEVTQELQERVHRWKQIEMLCGFNIINNSGLQNLENMLYRNANLNGRPMLGFRGGRISSQDDLDDDTSSIYTTGYMDIPAPLAWREADSSGSEASKQDEDLTLDARTVNPPSRGGVHFLVGGEVNSEEPTSSAVQKHTRMSSQPPSLRSISNNNILLSSLKSGNMVRSYSQDVCPCPPSENIAINPKPAQSETALDRPVGQKSVKQQTIKEQPSVSLEDDVYSTDSSLVDEEIKKRKRKIFGFPKKNKPKGD</sequence>
<dbReference type="Pfam" id="PF07647">
    <property type="entry name" value="SAM_2"/>
    <property type="match status" value="1"/>
</dbReference>
<keyword evidence="19" id="KW-1185">Reference proteome</keyword>
<evidence type="ECO:0000259" key="17">
    <source>
        <dbReference type="PROSITE" id="PS50105"/>
    </source>
</evidence>
<dbReference type="Pfam" id="PF16533">
    <property type="entry name" value="SOAR"/>
    <property type="match status" value="1"/>
</dbReference>
<organism evidence="18 19">
    <name type="scientific">Ignelater luminosus</name>
    <name type="common">Cucubano</name>
    <name type="synonym">Pyrophorus luminosus</name>
    <dbReference type="NCBI Taxonomy" id="2038154"/>
    <lineage>
        <taxon>Eukaryota</taxon>
        <taxon>Metazoa</taxon>
        <taxon>Ecdysozoa</taxon>
        <taxon>Arthropoda</taxon>
        <taxon>Hexapoda</taxon>
        <taxon>Insecta</taxon>
        <taxon>Pterygota</taxon>
        <taxon>Neoptera</taxon>
        <taxon>Endopterygota</taxon>
        <taxon>Coleoptera</taxon>
        <taxon>Polyphaga</taxon>
        <taxon>Elateriformia</taxon>
        <taxon>Elateroidea</taxon>
        <taxon>Elateridae</taxon>
        <taxon>Agrypninae</taxon>
        <taxon>Pyrophorini</taxon>
        <taxon>Ignelater</taxon>
    </lineage>
</organism>
<dbReference type="InterPro" id="IPR032393">
    <property type="entry name" value="SOAR_STIM1/2"/>
</dbReference>
<evidence type="ECO:0000256" key="14">
    <source>
        <dbReference type="SAM" id="Coils"/>
    </source>
</evidence>
<keyword evidence="9 14" id="KW-0175">Coiled coil</keyword>
<gene>
    <name evidence="18" type="ORF">ILUMI_03790</name>
</gene>
<proteinExistence type="predicted"/>
<keyword evidence="10" id="KW-0406">Ion transport</keyword>
<dbReference type="Gene3D" id="1.20.5.340">
    <property type="match status" value="1"/>
</dbReference>
<dbReference type="InterPro" id="IPR037608">
    <property type="entry name" value="STIM1/2"/>
</dbReference>
<keyword evidence="2" id="KW-0597">Phosphoprotein</keyword>
<reference evidence="18" key="1">
    <citation type="submission" date="2019-08" db="EMBL/GenBank/DDBJ databases">
        <title>The genome of the North American firefly Photinus pyralis.</title>
        <authorList>
            <consortium name="Photinus pyralis genome working group"/>
            <person name="Fallon T.R."/>
            <person name="Sander Lower S.E."/>
            <person name="Weng J.-K."/>
        </authorList>
    </citation>
    <scope>NUCLEOTIDE SEQUENCE</scope>
    <source>
        <strain evidence="18">TRF0915ILg1</strain>
        <tissue evidence="18">Whole body</tissue>
    </source>
</reference>
<dbReference type="PROSITE" id="PS50105">
    <property type="entry name" value="SAM_DOMAIN"/>
    <property type="match status" value="1"/>
</dbReference>
<dbReference type="InterPro" id="IPR001660">
    <property type="entry name" value="SAM"/>
</dbReference>
<dbReference type="PANTHER" id="PTHR15136:SF5">
    <property type="entry name" value="STROMAL INTERACTION MOLECULE HOMOLOG"/>
    <property type="match status" value="1"/>
</dbReference>
<evidence type="ECO:0000256" key="16">
    <source>
        <dbReference type="SAM" id="SignalP"/>
    </source>
</evidence>
<feature type="signal peptide" evidence="16">
    <location>
        <begin position="1"/>
        <end position="26"/>
    </location>
</feature>
<dbReference type="SUPFAM" id="SSF47769">
    <property type="entry name" value="SAM/Pointed domain"/>
    <property type="match status" value="1"/>
</dbReference>
<name>A0A8K0DAB3_IGNLU</name>
<dbReference type="GO" id="GO:0051049">
    <property type="term" value="P:regulation of transport"/>
    <property type="evidence" value="ECO:0007669"/>
    <property type="project" value="UniProtKB-ARBA"/>
</dbReference>
<evidence type="ECO:0000256" key="13">
    <source>
        <dbReference type="ARBA" id="ARBA00046288"/>
    </source>
</evidence>
<evidence type="ECO:0000256" key="8">
    <source>
        <dbReference type="ARBA" id="ARBA00022989"/>
    </source>
</evidence>
<keyword evidence="4" id="KW-0812">Transmembrane</keyword>
<evidence type="ECO:0000256" key="3">
    <source>
        <dbReference type="ARBA" id="ARBA00022568"/>
    </source>
</evidence>
<dbReference type="OrthoDB" id="9986177at2759"/>
<dbReference type="GO" id="GO:0005886">
    <property type="term" value="C:plasma membrane"/>
    <property type="evidence" value="ECO:0007669"/>
    <property type="project" value="TreeGrafter"/>
</dbReference>
<dbReference type="FunFam" id="1.10.238.180:FF:000001">
    <property type="entry name" value="Stromal interaction molecule 1"/>
    <property type="match status" value="1"/>
</dbReference>
<dbReference type="InterPro" id="IPR057835">
    <property type="entry name" value="EF-hand_STIM1/2"/>
</dbReference>
<evidence type="ECO:0000256" key="5">
    <source>
        <dbReference type="ARBA" id="ARBA00022723"/>
    </source>
</evidence>
<keyword evidence="5" id="KW-0479">Metal-binding</keyword>
<evidence type="ECO:0000256" key="4">
    <source>
        <dbReference type="ARBA" id="ARBA00022692"/>
    </source>
</evidence>
<dbReference type="EMBL" id="VTPC01001313">
    <property type="protein sequence ID" value="KAF2902393.1"/>
    <property type="molecule type" value="Genomic_DNA"/>
</dbReference>
<dbReference type="GO" id="GO:0005783">
    <property type="term" value="C:endoplasmic reticulum"/>
    <property type="evidence" value="ECO:0007669"/>
    <property type="project" value="TreeGrafter"/>
</dbReference>
<evidence type="ECO:0000256" key="10">
    <source>
        <dbReference type="ARBA" id="ARBA00023065"/>
    </source>
</evidence>
<feature type="compositionally biased region" description="Polar residues" evidence="15">
    <location>
        <begin position="635"/>
        <end position="647"/>
    </location>
</feature>
<evidence type="ECO:0000256" key="7">
    <source>
        <dbReference type="ARBA" id="ARBA00022837"/>
    </source>
</evidence>
<feature type="chain" id="PRO_5035453554" description="SAM domain-containing protein" evidence="16">
    <location>
        <begin position="27"/>
        <end position="684"/>
    </location>
</feature>
<feature type="coiled-coil region" evidence="14">
    <location>
        <begin position="375"/>
        <end position="409"/>
    </location>
</feature>
<dbReference type="FunFam" id="1.20.5.340:FF:000033">
    <property type="entry name" value="Stromal interaction molecule"/>
    <property type="match status" value="1"/>
</dbReference>
<dbReference type="PANTHER" id="PTHR15136">
    <property type="entry name" value="STROMAL INTERACTION MOLECULE HOMOLOG"/>
    <property type="match status" value="1"/>
</dbReference>
<dbReference type="GO" id="GO:0006874">
    <property type="term" value="P:intracellular calcium ion homeostasis"/>
    <property type="evidence" value="ECO:0007669"/>
    <property type="project" value="TreeGrafter"/>
</dbReference>
<evidence type="ECO:0000256" key="1">
    <source>
        <dbReference type="ARBA" id="ARBA00022448"/>
    </source>
</evidence>
<keyword evidence="1" id="KW-0813">Transport</keyword>
<keyword evidence="6 16" id="KW-0732">Signal</keyword>
<dbReference type="Gene3D" id="1.10.150.50">
    <property type="entry name" value="Transcription Factor, Ets-1"/>
    <property type="match status" value="1"/>
</dbReference>
<dbReference type="SMART" id="SM00454">
    <property type="entry name" value="SAM"/>
    <property type="match status" value="1"/>
</dbReference>
<evidence type="ECO:0000256" key="2">
    <source>
        <dbReference type="ARBA" id="ARBA00022553"/>
    </source>
</evidence>
<evidence type="ECO:0000313" key="18">
    <source>
        <dbReference type="EMBL" id="KAF2902393.1"/>
    </source>
</evidence>
<accession>A0A8K0DAB3</accession>
<feature type="compositionally biased region" description="Polar residues" evidence="15">
    <location>
        <begin position="559"/>
        <end position="577"/>
    </location>
</feature>
<feature type="region of interest" description="Disordered" evidence="15">
    <location>
        <begin position="620"/>
        <end position="658"/>
    </location>
</feature>
<feature type="region of interest" description="Disordered" evidence="15">
    <location>
        <begin position="518"/>
        <end position="582"/>
    </location>
</feature>
<evidence type="ECO:0000313" key="19">
    <source>
        <dbReference type="Proteomes" id="UP000801492"/>
    </source>
</evidence>
<evidence type="ECO:0000256" key="9">
    <source>
        <dbReference type="ARBA" id="ARBA00023054"/>
    </source>
</evidence>
<dbReference type="GO" id="GO:0005246">
    <property type="term" value="F:calcium channel regulator activity"/>
    <property type="evidence" value="ECO:0007669"/>
    <property type="project" value="InterPro"/>
</dbReference>
<dbReference type="AlphaFoldDB" id="A0A8K0DAB3"/>
<protein>
    <recommendedName>
        <fullName evidence="17">SAM domain-containing protein</fullName>
    </recommendedName>
</protein>
<keyword evidence="7" id="KW-0106">Calcium</keyword>
<dbReference type="Gene3D" id="1.10.287.3550">
    <property type="match status" value="1"/>
</dbReference>
<dbReference type="CDD" id="cd11722">
    <property type="entry name" value="SOAR"/>
    <property type="match status" value="1"/>
</dbReference>
<dbReference type="FunFam" id="1.10.287.3550:FF:000002">
    <property type="entry name" value="Stromal interaction molecule homolog"/>
    <property type="match status" value="1"/>
</dbReference>
<dbReference type="CDD" id="cd09504">
    <property type="entry name" value="SAM_STIM-1_2-like"/>
    <property type="match status" value="1"/>
</dbReference>
<dbReference type="FunFam" id="1.10.150.50:FF:000009">
    <property type="entry name" value="Stromal interaction molecule 1"/>
    <property type="match status" value="1"/>
</dbReference>
<comment type="caution">
    <text evidence="18">The sequence shown here is derived from an EMBL/GenBank/DDBJ whole genome shotgun (WGS) entry which is preliminary data.</text>
</comment>
<feature type="domain" description="SAM" evidence="17">
    <location>
        <begin position="160"/>
        <end position="217"/>
    </location>
</feature>
<keyword evidence="8" id="KW-1133">Transmembrane helix</keyword>
<evidence type="ECO:0000256" key="15">
    <source>
        <dbReference type="SAM" id="MobiDB-lite"/>
    </source>
</evidence>
<keyword evidence="3" id="KW-0109">Calcium transport</keyword>
<keyword evidence="12" id="KW-0325">Glycoprotein</keyword>
<dbReference type="Pfam" id="PF25578">
    <property type="entry name" value="EF-hand_STIM1"/>
    <property type="match status" value="1"/>
</dbReference>
<dbReference type="GO" id="GO:0002115">
    <property type="term" value="P:store-operated calcium entry"/>
    <property type="evidence" value="ECO:0007669"/>
    <property type="project" value="TreeGrafter"/>
</dbReference>
<dbReference type="InterPro" id="IPR013761">
    <property type="entry name" value="SAM/pointed_sf"/>
</dbReference>
<comment type="subcellular location">
    <subcellularLocation>
        <location evidence="13">Endomembrane system</location>
        <topology evidence="13">Single-pass type I membrane protein</topology>
    </subcellularLocation>
</comment>
<evidence type="ECO:0000256" key="11">
    <source>
        <dbReference type="ARBA" id="ARBA00023136"/>
    </source>
</evidence>
<dbReference type="Gene3D" id="1.10.238.180">
    <property type="match status" value="1"/>
</dbReference>
<dbReference type="GO" id="GO:0005509">
    <property type="term" value="F:calcium ion binding"/>
    <property type="evidence" value="ECO:0007669"/>
    <property type="project" value="TreeGrafter"/>
</dbReference>
<feature type="coiled-coil region" evidence="14">
    <location>
        <begin position="260"/>
        <end position="351"/>
    </location>
</feature>
<evidence type="ECO:0000256" key="6">
    <source>
        <dbReference type="ARBA" id="ARBA00022729"/>
    </source>
</evidence>
<keyword evidence="11" id="KW-0472">Membrane</keyword>